<feature type="domain" description="GmrSD restriction endonucleases N-terminal" evidence="1">
    <location>
        <begin position="25"/>
        <end position="179"/>
    </location>
</feature>
<dbReference type="Proteomes" id="UP000286862">
    <property type="component" value="Unassembled WGS sequence"/>
</dbReference>
<dbReference type="InterPro" id="IPR004919">
    <property type="entry name" value="GmrSD_N"/>
</dbReference>
<gene>
    <name evidence="2" type="ORF">VT99_13311</name>
</gene>
<comment type="caution">
    <text evidence="2">The sequence shown here is derived from an EMBL/GenBank/DDBJ whole genome shotgun (WGS) entry which is preliminary data.</text>
</comment>
<proteinExistence type="predicted"/>
<accession>A0A444IUC2</accession>
<protein>
    <recommendedName>
        <fullName evidence="1">GmrSD restriction endonucleases N-terminal domain-containing protein</fullName>
    </recommendedName>
</protein>
<reference evidence="2 3" key="1">
    <citation type="submission" date="2017-01" db="EMBL/GenBank/DDBJ databases">
        <title>The cable genome- insights into the physiology and evolution of filamentous bacteria capable of sulfide oxidation via long distance electron transfer.</title>
        <authorList>
            <person name="Schreiber L."/>
            <person name="Bjerg J.T."/>
            <person name="Boggild A."/>
            <person name="Van De Vossenberg J."/>
            <person name="Meysman F."/>
            <person name="Nielsen L.P."/>
            <person name="Schramm A."/>
            <person name="Kjeldsen K.U."/>
        </authorList>
    </citation>
    <scope>NUCLEOTIDE SEQUENCE [LARGE SCALE GENOMIC DNA]</scope>
    <source>
        <strain evidence="2">A2</strain>
    </source>
</reference>
<organism evidence="2 3">
    <name type="scientific">Candidatus Electrothrix marina</name>
    <dbReference type="NCBI Taxonomy" id="1859130"/>
    <lineage>
        <taxon>Bacteria</taxon>
        <taxon>Pseudomonadati</taxon>
        <taxon>Thermodesulfobacteriota</taxon>
        <taxon>Desulfobulbia</taxon>
        <taxon>Desulfobulbales</taxon>
        <taxon>Desulfobulbaceae</taxon>
        <taxon>Candidatus Electrothrix</taxon>
    </lineage>
</organism>
<evidence type="ECO:0000313" key="3">
    <source>
        <dbReference type="Proteomes" id="UP000286862"/>
    </source>
</evidence>
<name>A0A444IUC2_9BACT</name>
<dbReference type="EMBL" id="MTKQ01000331">
    <property type="protein sequence ID" value="RWX44300.1"/>
    <property type="molecule type" value="Genomic_DNA"/>
</dbReference>
<sequence>MSDLEQELIKARNTLSADRLDMSFGELINMYDAGELIIDPEFQRYFRWGIYQRTRFLESILCGIPIPSIFMAEDDNGRWEVVDGLQRISTVLSFFGKLMGDESIKENGWAMSEGDIVKNLVDRTVDDLPLKFQLNIKRSSIRVEVVKWDSRYDMRYELFNRLNTGGSPLTEQEVRNCIFRGKGNELANEIRELAQHNDLVALVSPTDRQKSQLYLDELVVRFYALIWAEEPKRKLGSHLTEYMRKASLDHRLFQDNKELFLRTLKVVKETDIEKVFHGAHHQFSPSRYDGIMIGIAHYIDLFERYPRKA</sequence>
<evidence type="ECO:0000259" key="1">
    <source>
        <dbReference type="Pfam" id="PF03235"/>
    </source>
</evidence>
<dbReference type="PANTHER" id="PTHR39639:SF1">
    <property type="entry name" value="DUF262 DOMAIN-CONTAINING PROTEIN"/>
    <property type="match status" value="1"/>
</dbReference>
<feature type="non-terminal residue" evidence="2">
    <location>
        <position position="309"/>
    </location>
</feature>
<evidence type="ECO:0000313" key="2">
    <source>
        <dbReference type="EMBL" id="RWX44300.1"/>
    </source>
</evidence>
<dbReference type="Pfam" id="PF03235">
    <property type="entry name" value="GmrSD_N"/>
    <property type="match status" value="1"/>
</dbReference>
<dbReference type="AlphaFoldDB" id="A0A444IUC2"/>
<dbReference type="PANTHER" id="PTHR39639">
    <property type="entry name" value="CHROMOSOME 16, WHOLE GENOME SHOTGUN SEQUENCE"/>
    <property type="match status" value="1"/>
</dbReference>